<comment type="cofactor">
    <cofactor evidence="1">
        <name>Mg(2+)</name>
        <dbReference type="ChEBI" id="CHEBI:18420"/>
    </cofactor>
</comment>
<proteinExistence type="inferred from homology"/>
<evidence type="ECO:0000256" key="5">
    <source>
        <dbReference type="ARBA" id="ARBA00022741"/>
    </source>
</evidence>
<keyword evidence="6" id="KW-0460">Magnesium</keyword>
<dbReference type="AlphaFoldDB" id="A0A941F101"/>
<accession>A0A941F101</accession>
<dbReference type="PROSITE" id="PS51706">
    <property type="entry name" value="G_ENGB"/>
    <property type="match status" value="1"/>
</dbReference>
<name>A0A941F101_9BACT</name>
<evidence type="ECO:0000256" key="6">
    <source>
        <dbReference type="ARBA" id="ARBA00022842"/>
    </source>
</evidence>
<dbReference type="GO" id="GO:0000917">
    <property type="term" value="P:division septum assembly"/>
    <property type="evidence" value="ECO:0007669"/>
    <property type="project" value="UniProtKB-KW"/>
</dbReference>
<evidence type="ECO:0000256" key="7">
    <source>
        <dbReference type="ARBA" id="ARBA00023134"/>
    </source>
</evidence>
<dbReference type="EMBL" id="JAGTAR010000004">
    <property type="protein sequence ID" value="MBR8534806.1"/>
    <property type="molecule type" value="Genomic_DNA"/>
</dbReference>
<comment type="similarity">
    <text evidence="2 10">Belongs to the TRAFAC class TrmE-Era-EngA-EngB-Septin-like GTPase superfamily. EngB GTPase family.</text>
</comment>
<evidence type="ECO:0000256" key="2">
    <source>
        <dbReference type="ARBA" id="ARBA00009638"/>
    </source>
</evidence>
<comment type="function">
    <text evidence="10">Necessary for normal cell division and for the maintenance of normal septation.</text>
</comment>
<dbReference type="Gene3D" id="3.40.50.300">
    <property type="entry name" value="P-loop containing nucleotide triphosphate hydrolases"/>
    <property type="match status" value="1"/>
</dbReference>
<sequence length="198" mass="22588">MRIQSAQFYTSSSKANQCPKEDRPEYAFIGRSNVGKSSLINKLCDRKSLAKTSSTPGKTQLINHFDIDGKWYLVDLPGFGYAKVSKTLRSTFGALITDYISSRKNLMCLFVLIDSRIPMQDIDLVFMNSMIENGVPIALVFTKTDKLNKTQFSTNMKKYEEKLLEYWEELPPVFYTSSKNGLGSEELLTFIDDLNSKW</sequence>
<dbReference type="InterPro" id="IPR006073">
    <property type="entry name" value="GTP-bd"/>
</dbReference>
<reference evidence="12" key="2">
    <citation type="submission" date="2021-04" db="EMBL/GenBank/DDBJ databases">
        <authorList>
            <person name="Zhang T."/>
            <person name="Zhang Y."/>
            <person name="Lu D."/>
            <person name="Zuo D."/>
            <person name="Du Z."/>
        </authorList>
    </citation>
    <scope>NUCLEOTIDE SEQUENCE</scope>
    <source>
        <strain evidence="12">JR1</strain>
    </source>
</reference>
<keyword evidence="5 10" id="KW-0547">Nucleotide-binding</keyword>
<dbReference type="Proteomes" id="UP000679220">
    <property type="component" value="Unassembled WGS sequence"/>
</dbReference>
<organism evidence="12 13">
    <name type="scientific">Carboxylicivirga sediminis</name>
    <dbReference type="NCBI Taxonomy" id="2006564"/>
    <lineage>
        <taxon>Bacteria</taxon>
        <taxon>Pseudomonadati</taxon>
        <taxon>Bacteroidota</taxon>
        <taxon>Bacteroidia</taxon>
        <taxon>Marinilabiliales</taxon>
        <taxon>Marinilabiliaceae</taxon>
        <taxon>Carboxylicivirga</taxon>
    </lineage>
</organism>
<dbReference type="FunFam" id="3.40.50.300:FF:000098">
    <property type="entry name" value="Probable GTP-binding protein EngB"/>
    <property type="match status" value="1"/>
</dbReference>
<evidence type="ECO:0000256" key="4">
    <source>
        <dbReference type="ARBA" id="ARBA00022723"/>
    </source>
</evidence>
<dbReference type="Pfam" id="PF01926">
    <property type="entry name" value="MMR_HSR1"/>
    <property type="match status" value="1"/>
</dbReference>
<reference evidence="12" key="1">
    <citation type="journal article" date="2018" name="Int. J. Syst. Evol. Microbiol.">
        <title>Carboxylicivirga sediminis sp. nov., isolated from coastal sediment.</title>
        <authorList>
            <person name="Wang F.Q."/>
            <person name="Ren L.H."/>
            <person name="Zou R.J."/>
            <person name="Sun Y.Z."/>
            <person name="Liu X.J."/>
            <person name="Jiang F."/>
            <person name="Liu L.J."/>
        </authorList>
    </citation>
    <scope>NUCLEOTIDE SEQUENCE</scope>
    <source>
        <strain evidence="12">JR1</strain>
    </source>
</reference>
<keyword evidence="4" id="KW-0479">Metal-binding</keyword>
<comment type="caution">
    <text evidence="12">The sequence shown here is derived from an EMBL/GenBank/DDBJ whole genome shotgun (WGS) entry which is preliminary data.</text>
</comment>
<evidence type="ECO:0000256" key="10">
    <source>
        <dbReference type="HAMAP-Rule" id="MF_00321"/>
    </source>
</evidence>
<dbReference type="PANTHER" id="PTHR11649">
    <property type="entry name" value="MSS1/TRME-RELATED GTP-BINDING PROTEIN"/>
    <property type="match status" value="1"/>
</dbReference>
<evidence type="ECO:0000313" key="13">
    <source>
        <dbReference type="Proteomes" id="UP000679220"/>
    </source>
</evidence>
<feature type="domain" description="EngB-type G" evidence="11">
    <location>
        <begin position="22"/>
        <end position="197"/>
    </location>
</feature>
<keyword evidence="3 10" id="KW-0132">Cell division</keyword>
<protein>
    <recommendedName>
        <fullName evidence="10">Probable GTP-binding protein EngB</fullName>
    </recommendedName>
</protein>
<dbReference type="InterPro" id="IPR030393">
    <property type="entry name" value="G_ENGB_dom"/>
</dbReference>
<keyword evidence="13" id="KW-1185">Reference proteome</keyword>
<dbReference type="PANTHER" id="PTHR11649:SF13">
    <property type="entry name" value="ENGB-TYPE G DOMAIN-CONTAINING PROTEIN"/>
    <property type="match status" value="1"/>
</dbReference>
<evidence type="ECO:0000313" key="12">
    <source>
        <dbReference type="EMBL" id="MBR8534806.1"/>
    </source>
</evidence>
<dbReference type="GO" id="GO:0005525">
    <property type="term" value="F:GTP binding"/>
    <property type="evidence" value="ECO:0007669"/>
    <property type="project" value="UniProtKB-UniRule"/>
</dbReference>
<evidence type="ECO:0000256" key="3">
    <source>
        <dbReference type="ARBA" id="ARBA00022618"/>
    </source>
</evidence>
<dbReference type="GO" id="GO:0046872">
    <property type="term" value="F:metal ion binding"/>
    <property type="evidence" value="ECO:0007669"/>
    <property type="project" value="UniProtKB-KW"/>
</dbReference>
<dbReference type="InterPro" id="IPR027417">
    <property type="entry name" value="P-loop_NTPase"/>
</dbReference>
<gene>
    <name evidence="10" type="primary">engB</name>
    <name evidence="12" type="ORF">KDU71_04480</name>
</gene>
<keyword evidence="7 10" id="KW-0342">GTP-binding</keyword>
<dbReference type="NCBIfam" id="TIGR03598">
    <property type="entry name" value="GTPase_YsxC"/>
    <property type="match status" value="1"/>
</dbReference>
<evidence type="ECO:0000256" key="9">
    <source>
        <dbReference type="ARBA" id="ARBA00023306"/>
    </source>
</evidence>
<dbReference type="SUPFAM" id="SSF52540">
    <property type="entry name" value="P-loop containing nucleoside triphosphate hydrolases"/>
    <property type="match status" value="1"/>
</dbReference>
<dbReference type="CDD" id="cd01876">
    <property type="entry name" value="YihA_EngB"/>
    <property type="match status" value="1"/>
</dbReference>
<evidence type="ECO:0000259" key="11">
    <source>
        <dbReference type="PROSITE" id="PS51706"/>
    </source>
</evidence>
<keyword evidence="9 10" id="KW-0131">Cell cycle</keyword>
<dbReference type="InterPro" id="IPR019987">
    <property type="entry name" value="GTP-bd_ribosome_bio_YsxC"/>
</dbReference>
<dbReference type="HAMAP" id="MF_00321">
    <property type="entry name" value="GTPase_EngB"/>
    <property type="match status" value="1"/>
</dbReference>
<evidence type="ECO:0000256" key="8">
    <source>
        <dbReference type="ARBA" id="ARBA00023210"/>
    </source>
</evidence>
<keyword evidence="8 10" id="KW-0717">Septation</keyword>
<evidence type="ECO:0000256" key="1">
    <source>
        <dbReference type="ARBA" id="ARBA00001946"/>
    </source>
</evidence>